<keyword evidence="5" id="KW-0614">Plasmid</keyword>
<dbReference type="OrthoDB" id="9804785at2"/>
<dbReference type="Pfam" id="PF00437">
    <property type="entry name" value="T2SSE"/>
    <property type="match status" value="1"/>
</dbReference>
<dbReference type="InterPro" id="IPR027417">
    <property type="entry name" value="P-loop_NTPase"/>
</dbReference>
<dbReference type="PANTHER" id="PTHR30258:SF3">
    <property type="entry name" value="SLL1921 PROTEIN"/>
    <property type="match status" value="1"/>
</dbReference>
<keyword evidence="6" id="KW-1185">Reference proteome</keyword>
<dbReference type="EMBL" id="CP043507">
    <property type="protein sequence ID" value="QEO18739.1"/>
    <property type="molecule type" value="Genomic_DNA"/>
</dbReference>
<dbReference type="GO" id="GO:0005524">
    <property type="term" value="F:ATP binding"/>
    <property type="evidence" value="ECO:0007669"/>
    <property type="project" value="UniProtKB-KW"/>
</dbReference>
<dbReference type="InterPro" id="IPR001482">
    <property type="entry name" value="T2SS/T4SS_dom"/>
</dbReference>
<dbReference type="Gene3D" id="3.30.450.90">
    <property type="match status" value="1"/>
</dbReference>
<reference evidence="5 6" key="1">
    <citation type="submission" date="2019-09" db="EMBL/GenBank/DDBJ databases">
        <title>Genome sequencing of strain KACC 21233.</title>
        <authorList>
            <person name="Heo J."/>
            <person name="Kim S.-J."/>
            <person name="Kim J.-S."/>
            <person name="Hong S.-B."/>
            <person name="Kwon S.-W."/>
        </authorList>
    </citation>
    <scope>NUCLEOTIDE SEQUENCE [LARGE SCALE GENOMIC DNA]</scope>
    <source>
        <strain evidence="5 6">KACC 21233</strain>
        <plasmid evidence="5 6">unnamed1</plasmid>
    </source>
</reference>
<dbReference type="GO" id="GO:0005886">
    <property type="term" value="C:plasma membrane"/>
    <property type="evidence" value="ECO:0007669"/>
    <property type="project" value="TreeGrafter"/>
</dbReference>
<accession>A0A5C1YTP9</accession>
<dbReference type="SUPFAM" id="SSF52540">
    <property type="entry name" value="P-loop containing nucleoside triphosphate hydrolases"/>
    <property type="match status" value="1"/>
</dbReference>
<comment type="similarity">
    <text evidence="1">Belongs to the GSP E family.</text>
</comment>
<evidence type="ECO:0000256" key="1">
    <source>
        <dbReference type="ARBA" id="ARBA00006611"/>
    </source>
</evidence>
<keyword evidence="3" id="KW-0067">ATP-binding</keyword>
<feature type="domain" description="Bacterial type II secretion system protein E" evidence="4">
    <location>
        <begin position="106"/>
        <end position="518"/>
    </location>
</feature>
<keyword evidence="2" id="KW-0547">Nucleotide-binding</keyword>
<protein>
    <submittedName>
        <fullName evidence="5">DNA-binding protein</fullName>
    </submittedName>
</protein>
<dbReference type="Proteomes" id="UP000324536">
    <property type="component" value="Plasmid unnamed1"/>
</dbReference>
<name>A0A5C1YTP9_9PROT</name>
<dbReference type="GO" id="GO:0003677">
    <property type="term" value="F:DNA binding"/>
    <property type="evidence" value="ECO:0007669"/>
    <property type="project" value="UniProtKB-KW"/>
</dbReference>
<organism evidence="5 6">
    <name type="scientific">Acetobacter vaccinii</name>
    <dbReference type="NCBI Taxonomy" id="2592655"/>
    <lineage>
        <taxon>Bacteria</taxon>
        <taxon>Pseudomonadati</taxon>
        <taxon>Pseudomonadota</taxon>
        <taxon>Alphaproteobacteria</taxon>
        <taxon>Acetobacterales</taxon>
        <taxon>Acetobacteraceae</taxon>
        <taxon>Acetobacter</taxon>
    </lineage>
</organism>
<dbReference type="RefSeq" id="WP_149280396.1">
    <property type="nucleotide sequence ID" value="NZ_CP043507.1"/>
</dbReference>
<geneLocation type="plasmid" evidence="5">
    <name>unnamed1</name>
</geneLocation>
<keyword evidence="5" id="KW-0238">DNA-binding</keyword>
<sequence length="547" mass="60800">MKWFFRRDVTPTTDRIPAVITTPRSLEGQIHFDPAERQVIASEQLKGKVHFLQWLDMVRQVPGHRSVTVQYATMSTVTEQLDRAHHTTQTTDAPGDEAEVADRALALLREGASVGASDIHILRRERHTEVQFRINGNLVVAYELDNPYADRLIRAMYRLGSSQAASVTESLFQDGAISGDILKGTGLENVRIVRGPCVPLTLGGQFMILRLQATATLTARRPARPPMTQYRTPSRPAGELKLRESNYSQSQVDRILSIVMAPSGALLCTGPTGSGKTTLLSEIWKEKARCMPGRRLVTIEQPAELIMPWAIQLDIPNTADAEEAARLMAERQRTTLRMDPDDLGLAEIRDVESALTMFSEAQTGHFVGTTLHVDDPFDFPLRLQNMDFTRLSFAMTCNASVIRGVVAQRLLPVLCQCAVPWSSTEGRMARLSRLSCEAVPGWCDDLTHVRQVGPGCAACYGTGYTGRTVVAEVVETDERLMNDFIMLGVSRARHRYRSRPDADPSMLETAMGLVARGIVDPFDVNTRVDRIRPKDVVLEERHLGARD</sequence>
<evidence type="ECO:0000313" key="5">
    <source>
        <dbReference type="EMBL" id="QEO18739.1"/>
    </source>
</evidence>
<evidence type="ECO:0000259" key="4">
    <source>
        <dbReference type="Pfam" id="PF00437"/>
    </source>
</evidence>
<evidence type="ECO:0000256" key="3">
    <source>
        <dbReference type="ARBA" id="ARBA00022840"/>
    </source>
</evidence>
<dbReference type="KEGG" id="acek:FLP30_12660"/>
<dbReference type="AlphaFoldDB" id="A0A5C1YTP9"/>
<evidence type="ECO:0000256" key="2">
    <source>
        <dbReference type="ARBA" id="ARBA00022741"/>
    </source>
</evidence>
<dbReference type="GO" id="GO:0016887">
    <property type="term" value="F:ATP hydrolysis activity"/>
    <property type="evidence" value="ECO:0007669"/>
    <property type="project" value="TreeGrafter"/>
</dbReference>
<proteinExistence type="inferred from homology"/>
<dbReference type="PANTHER" id="PTHR30258">
    <property type="entry name" value="TYPE II SECRETION SYSTEM PROTEIN GSPE-RELATED"/>
    <property type="match status" value="1"/>
</dbReference>
<gene>
    <name evidence="5" type="ORF">FLP30_12660</name>
</gene>
<evidence type="ECO:0000313" key="6">
    <source>
        <dbReference type="Proteomes" id="UP000324536"/>
    </source>
</evidence>
<dbReference type="Gene3D" id="3.40.50.300">
    <property type="entry name" value="P-loop containing nucleotide triphosphate hydrolases"/>
    <property type="match status" value="1"/>
</dbReference>